<reference evidence="10 11" key="1">
    <citation type="submission" date="2020-08" db="EMBL/GenBank/DDBJ databases">
        <title>Genomic Encyclopedia of Type Strains, Phase IV (KMG-IV): sequencing the most valuable type-strain genomes for metagenomic binning, comparative biology and taxonomic classification.</title>
        <authorList>
            <person name="Goeker M."/>
        </authorList>
    </citation>
    <scope>NUCLEOTIDE SEQUENCE [LARGE SCALE GENOMIC DNA]</scope>
    <source>
        <strain evidence="10 11">DSM 13481</strain>
    </source>
</reference>
<evidence type="ECO:0000256" key="9">
    <source>
        <dbReference type="HAMAP-Rule" id="MF_00494"/>
    </source>
</evidence>
<comment type="caution">
    <text evidence="10">The sequence shown here is derived from an EMBL/GenBank/DDBJ whole genome shotgun (WGS) entry which is preliminary data.</text>
</comment>
<feature type="active site" description="Schiff-base intermediate with substrate" evidence="9">
    <location>
        <position position="83"/>
    </location>
</feature>
<dbReference type="AlphaFoldDB" id="A0A841GKJ4"/>
<dbReference type="PROSITE" id="PS00958">
    <property type="entry name" value="TRANSALDOLASE_2"/>
    <property type="match status" value="1"/>
</dbReference>
<dbReference type="GO" id="GO:0005737">
    <property type="term" value="C:cytoplasm"/>
    <property type="evidence" value="ECO:0007669"/>
    <property type="project" value="UniProtKB-SubCell"/>
</dbReference>
<dbReference type="InterPro" id="IPR004731">
    <property type="entry name" value="Transaldolase_3B/F6P_aldolase"/>
</dbReference>
<keyword evidence="7 9" id="KW-0704">Schiff base</keyword>
<dbReference type="InterPro" id="IPR033919">
    <property type="entry name" value="TSA/FSA_arc/bac"/>
</dbReference>
<dbReference type="GO" id="GO:0005975">
    <property type="term" value="P:carbohydrate metabolic process"/>
    <property type="evidence" value="ECO:0007669"/>
    <property type="project" value="InterPro"/>
</dbReference>
<dbReference type="InterPro" id="IPR001585">
    <property type="entry name" value="TAL/FSA"/>
</dbReference>
<evidence type="ECO:0000256" key="4">
    <source>
        <dbReference type="ARBA" id="ARBA00022490"/>
    </source>
</evidence>
<dbReference type="EMBL" id="JACHEX010000001">
    <property type="protein sequence ID" value="MBB6061604.1"/>
    <property type="molecule type" value="Genomic_DNA"/>
</dbReference>
<proteinExistence type="inferred from homology"/>
<dbReference type="NCBIfam" id="TIGR00875">
    <property type="entry name" value="fsa_talC_mipB"/>
    <property type="match status" value="1"/>
</dbReference>
<keyword evidence="11" id="KW-1185">Reference proteome</keyword>
<dbReference type="Gene3D" id="3.20.20.70">
    <property type="entry name" value="Aldolase class I"/>
    <property type="match status" value="1"/>
</dbReference>
<sequence>MKIFLDTANLDEIRRGVEWGVVDGVTTNPTLISKEGKPFEETIKEICNVVQGPVSAEVISLNFEGMIDEARNLAKIDENVVIKIPMTPDGIKAVKVLSKEGIKTNVTLIFSPNQALLAAKAGATYVSPFVGRVDDLANDGLKIVEEIMQIYENYDFETEVIVASVRHPMHVLEAALIGTDIATVPFSVLEKMFKHPMTDLGIERFLKDWEKYKMGR</sequence>
<comment type="subcellular location">
    <subcellularLocation>
        <location evidence="1 9">Cytoplasm</location>
    </subcellularLocation>
</comment>
<dbReference type="EC" id="2.2.1.2" evidence="9"/>
<gene>
    <name evidence="9" type="primary">tal</name>
    <name evidence="10" type="ORF">HNP65_000026</name>
</gene>
<dbReference type="Proteomes" id="UP000555828">
    <property type="component" value="Unassembled WGS sequence"/>
</dbReference>
<evidence type="ECO:0000256" key="8">
    <source>
        <dbReference type="ARBA" id="ARBA00048810"/>
    </source>
</evidence>
<organism evidence="10 11">
    <name type="scientific">Thermosipho japonicus</name>
    <dbReference type="NCBI Taxonomy" id="90323"/>
    <lineage>
        <taxon>Bacteria</taxon>
        <taxon>Thermotogati</taxon>
        <taxon>Thermotogota</taxon>
        <taxon>Thermotogae</taxon>
        <taxon>Thermotogales</taxon>
        <taxon>Fervidobacteriaceae</taxon>
        <taxon>Thermosipho</taxon>
    </lineage>
</organism>
<accession>A0A841GKJ4</accession>
<dbReference type="InterPro" id="IPR022999">
    <property type="entry name" value="Transaldolase_3B"/>
</dbReference>
<protein>
    <recommendedName>
        <fullName evidence="9">Probable transaldolase</fullName>
        <ecNumber evidence="9">2.2.1.2</ecNumber>
    </recommendedName>
</protein>
<evidence type="ECO:0000313" key="11">
    <source>
        <dbReference type="Proteomes" id="UP000555828"/>
    </source>
</evidence>
<dbReference type="InterPro" id="IPR018225">
    <property type="entry name" value="Transaldolase_AS"/>
</dbReference>
<comment type="pathway">
    <text evidence="2 9">Carbohydrate degradation; pentose phosphate pathway; D-glyceraldehyde 3-phosphate and beta-D-fructose 6-phosphate from D-ribose 5-phosphate and D-xylulose 5-phosphate (non-oxidative stage): step 2/3.</text>
</comment>
<dbReference type="FunFam" id="3.20.20.70:FF:000018">
    <property type="entry name" value="Probable transaldolase"/>
    <property type="match status" value="1"/>
</dbReference>
<dbReference type="RefSeq" id="WP_184618385.1">
    <property type="nucleotide sequence ID" value="NZ_JACHEX010000001.1"/>
</dbReference>
<keyword evidence="6 9" id="KW-0570">Pentose shunt</keyword>
<dbReference type="PANTHER" id="PTHR10683:SF40">
    <property type="entry name" value="FRUCTOSE-6-PHOSPHATE ALDOLASE 1-RELATED"/>
    <property type="match status" value="1"/>
</dbReference>
<evidence type="ECO:0000256" key="5">
    <source>
        <dbReference type="ARBA" id="ARBA00022679"/>
    </source>
</evidence>
<evidence type="ECO:0000256" key="7">
    <source>
        <dbReference type="ARBA" id="ARBA00023270"/>
    </source>
</evidence>
<dbReference type="UniPathway" id="UPA00115">
    <property type="reaction ID" value="UER00414"/>
</dbReference>
<dbReference type="GO" id="GO:0006098">
    <property type="term" value="P:pentose-phosphate shunt"/>
    <property type="evidence" value="ECO:0007669"/>
    <property type="project" value="UniProtKB-UniRule"/>
</dbReference>
<evidence type="ECO:0000313" key="10">
    <source>
        <dbReference type="EMBL" id="MBB6061604.1"/>
    </source>
</evidence>
<evidence type="ECO:0000256" key="6">
    <source>
        <dbReference type="ARBA" id="ARBA00023126"/>
    </source>
</evidence>
<name>A0A841GKJ4_9BACT</name>
<comment type="catalytic activity">
    <reaction evidence="8 9">
        <text>D-sedoheptulose 7-phosphate + D-glyceraldehyde 3-phosphate = D-erythrose 4-phosphate + beta-D-fructose 6-phosphate</text>
        <dbReference type="Rhea" id="RHEA:17053"/>
        <dbReference type="ChEBI" id="CHEBI:16897"/>
        <dbReference type="ChEBI" id="CHEBI:57483"/>
        <dbReference type="ChEBI" id="CHEBI:57634"/>
        <dbReference type="ChEBI" id="CHEBI:59776"/>
        <dbReference type="EC" id="2.2.1.2"/>
    </reaction>
</comment>
<evidence type="ECO:0000256" key="3">
    <source>
        <dbReference type="ARBA" id="ARBA00005740"/>
    </source>
</evidence>
<dbReference type="PANTHER" id="PTHR10683">
    <property type="entry name" value="TRANSALDOLASE"/>
    <property type="match status" value="1"/>
</dbReference>
<dbReference type="GO" id="GO:0016832">
    <property type="term" value="F:aldehyde-lyase activity"/>
    <property type="evidence" value="ECO:0007669"/>
    <property type="project" value="InterPro"/>
</dbReference>
<keyword evidence="4 9" id="KW-0963">Cytoplasm</keyword>
<dbReference type="HAMAP" id="MF_00494">
    <property type="entry name" value="Transaldolase_3b"/>
    <property type="match status" value="1"/>
</dbReference>
<evidence type="ECO:0000256" key="2">
    <source>
        <dbReference type="ARBA" id="ARBA00004857"/>
    </source>
</evidence>
<dbReference type="InterPro" id="IPR013785">
    <property type="entry name" value="Aldolase_TIM"/>
</dbReference>
<dbReference type="CDD" id="cd00956">
    <property type="entry name" value="Transaldolase_FSA"/>
    <property type="match status" value="1"/>
</dbReference>
<evidence type="ECO:0000256" key="1">
    <source>
        <dbReference type="ARBA" id="ARBA00004496"/>
    </source>
</evidence>
<dbReference type="SUPFAM" id="SSF51569">
    <property type="entry name" value="Aldolase"/>
    <property type="match status" value="1"/>
</dbReference>
<keyword evidence="5 9" id="KW-0808">Transferase</keyword>
<dbReference type="Pfam" id="PF00923">
    <property type="entry name" value="TAL_FSA"/>
    <property type="match status" value="1"/>
</dbReference>
<dbReference type="PROSITE" id="PS01054">
    <property type="entry name" value="TRANSALDOLASE_1"/>
    <property type="match status" value="1"/>
</dbReference>
<dbReference type="GO" id="GO:0004801">
    <property type="term" value="F:transaldolase activity"/>
    <property type="evidence" value="ECO:0007669"/>
    <property type="project" value="UniProtKB-UniRule"/>
</dbReference>
<comment type="similarity">
    <text evidence="3 9">Belongs to the transaldolase family. Type 3B subfamily.</text>
</comment>
<comment type="function">
    <text evidence="9">Transaldolase is important for the balance of metabolites in the pentose-phosphate pathway.</text>
</comment>